<evidence type="ECO:0000256" key="8">
    <source>
        <dbReference type="ARBA" id="ARBA00022679"/>
    </source>
</evidence>
<keyword evidence="11 15" id="KW-0863">Zinc-finger</keyword>
<dbReference type="GO" id="GO:1990112">
    <property type="term" value="C:RQC complex"/>
    <property type="evidence" value="ECO:0007669"/>
    <property type="project" value="UniProtKB-UniRule"/>
</dbReference>
<dbReference type="GO" id="GO:0005829">
    <property type="term" value="C:cytosol"/>
    <property type="evidence" value="ECO:0007669"/>
    <property type="project" value="UniProtKB-SubCell"/>
</dbReference>
<dbReference type="InterPro" id="IPR054478">
    <property type="entry name" value="LTN1_UBC"/>
</dbReference>
<evidence type="ECO:0000256" key="9">
    <source>
        <dbReference type="ARBA" id="ARBA00022723"/>
    </source>
</evidence>
<evidence type="ECO:0000256" key="10">
    <source>
        <dbReference type="ARBA" id="ARBA00022737"/>
    </source>
</evidence>
<comment type="function">
    <text evidence="14">E3 ubiquitin-protein ligase component of the ribosome quality control complex (RQC), a ribosome-associated complex that mediates ubiquitination and extraction of incompletely synthesized nascent chains for proteasomal degradation. Mediates ubiquitination of proteins derived from mRNAs lacking stop codons (non-stop proteins) and other translation arrest products induced by poly-lysine sequences and tandem rare codons. Ubiquitination leads to CDC48 recruitment for extraction and degradation of the incomplete translation product. May indirectly play a role in chromatin function and transcription.</text>
</comment>
<dbReference type="Gene3D" id="3.30.40.10">
    <property type="entry name" value="Zinc/RING finger domain, C3HC4 (zinc finger)"/>
    <property type="match status" value="1"/>
</dbReference>
<dbReference type="GO" id="GO:0008270">
    <property type="term" value="F:zinc ion binding"/>
    <property type="evidence" value="ECO:0007669"/>
    <property type="project" value="UniProtKB-KW"/>
</dbReference>
<evidence type="ECO:0000256" key="4">
    <source>
        <dbReference type="ARBA" id="ARBA00007997"/>
    </source>
</evidence>
<dbReference type="STRING" id="1160509.A0A3N4I5V1"/>
<protein>
    <recommendedName>
        <fullName evidence="6 16">E3 ubiquitin-protein ligase listerin</fullName>
        <ecNumber evidence="5 16">2.3.2.27</ecNumber>
    </recommendedName>
    <alternativeName>
        <fullName evidence="16">RING-type E3 ubiquitin transferase listerin</fullName>
    </alternativeName>
</protein>
<name>A0A3N4I5V1_ASCIM</name>
<evidence type="ECO:0000313" key="19">
    <source>
        <dbReference type="Proteomes" id="UP000275078"/>
    </source>
</evidence>
<reference evidence="18 19" key="1">
    <citation type="journal article" date="2018" name="Nat. Ecol. Evol.">
        <title>Pezizomycetes genomes reveal the molecular basis of ectomycorrhizal truffle lifestyle.</title>
        <authorList>
            <person name="Murat C."/>
            <person name="Payen T."/>
            <person name="Noel B."/>
            <person name="Kuo A."/>
            <person name="Morin E."/>
            <person name="Chen J."/>
            <person name="Kohler A."/>
            <person name="Krizsan K."/>
            <person name="Balestrini R."/>
            <person name="Da Silva C."/>
            <person name="Montanini B."/>
            <person name="Hainaut M."/>
            <person name="Levati E."/>
            <person name="Barry K.W."/>
            <person name="Belfiori B."/>
            <person name="Cichocki N."/>
            <person name="Clum A."/>
            <person name="Dockter R.B."/>
            <person name="Fauchery L."/>
            <person name="Guy J."/>
            <person name="Iotti M."/>
            <person name="Le Tacon F."/>
            <person name="Lindquist E.A."/>
            <person name="Lipzen A."/>
            <person name="Malagnac F."/>
            <person name="Mello A."/>
            <person name="Molinier V."/>
            <person name="Miyauchi S."/>
            <person name="Poulain J."/>
            <person name="Riccioni C."/>
            <person name="Rubini A."/>
            <person name="Sitrit Y."/>
            <person name="Splivallo R."/>
            <person name="Traeger S."/>
            <person name="Wang M."/>
            <person name="Zifcakova L."/>
            <person name="Wipf D."/>
            <person name="Zambonelli A."/>
            <person name="Paolocci F."/>
            <person name="Nowrousian M."/>
            <person name="Ottonello S."/>
            <person name="Baldrian P."/>
            <person name="Spatafora J.W."/>
            <person name="Henrissat B."/>
            <person name="Nagy L.G."/>
            <person name="Aury J.M."/>
            <person name="Wincker P."/>
            <person name="Grigoriev I.V."/>
            <person name="Bonfante P."/>
            <person name="Martin F.M."/>
        </authorList>
    </citation>
    <scope>NUCLEOTIDE SEQUENCE [LARGE SCALE GENOMIC DNA]</scope>
    <source>
        <strain evidence="18 19">RN42</strain>
    </source>
</reference>
<evidence type="ECO:0000313" key="18">
    <source>
        <dbReference type="EMBL" id="RPA80058.1"/>
    </source>
</evidence>
<comment type="function">
    <text evidence="16">E3 ubiquitin-protein ligase. Component of the ribosome quality control complex (RQC), a ribosome-associated complex that mediates ubiquitination and extraction of incompletely synthesized nascent chains for proteasomal degradation.</text>
</comment>
<dbReference type="InterPro" id="IPR039795">
    <property type="entry name" value="LTN1/Rkr1"/>
</dbReference>
<comment type="pathway">
    <text evidence="3 16">Protein modification; protein ubiquitination.</text>
</comment>
<keyword evidence="7" id="KW-0963">Cytoplasm</keyword>
<keyword evidence="19" id="KW-1185">Reference proteome</keyword>
<evidence type="ECO:0000256" key="2">
    <source>
        <dbReference type="ARBA" id="ARBA00004514"/>
    </source>
</evidence>
<dbReference type="GO" id="GO:1990116">
    <property type="term" value="P:ribosome-associated ubiquitin-dependent protein catabolic process"/>
    <property type="evidence" value="ECO:0007669"/>
    <property type="project" value="UniProtKB-UniRule"/>
</dbReference>
<dbReference type="PROSITE" id="PS50089">
    <property type="entry name" value="ZF_RING_2"/>
    <property type="match status" value="1"/>
</dbReference>
<keyword evidence="8 16" id="KW-0808">Transferase</keyword>
<evidence type="ECO:0000256" key="7">
    <source>
        <dbReference type="ARBA" id="ARBA00022490"/>
    </source>
</evidence>
<dbReference type="SUPFAM" id="SSF48371">
    <property type="entry name" value="ARM repeat"/>
    <property type="match status" value="1"/>
</dbReference>
<dbReference type="Proteomes" id="UP000275078">
    <property type="component" value="Unassembled WGS sequence"/>
</dbReference>
<dbReference type="InterPro" id="IPR054477">
    <property type="entry name" value="LTN1_E3_ligase_6th"/>
</dbReference>
<comment type="subunit">
    <text evidence="16">Component of the ribosome quality control complex (RQC).</text>
</comment>
<evidence type="ECO:0000256" key="5">
    <source>
        <dbReference type="ARBA" id="ARBA00012483"/>
    </source>
</evidence>
<dbReference type="EMBL" id="ML119692">
    <property type="protein sequence ID" value="RPA80058.1"/>
    <property type="molecule type" value="Genomic_DNA"/>
</dbReference>
<evidence type="ECO:0000259" key="17">
    <source>
        <dbReference type="PROSITE" id="PS50089"/>
    </source>
</evidence>
<evidence type="ECO:0000256" key="3">
    <source>
        <dbReference type="ARBA" id="ARBA00004906"/>
    </source>
</evidence>
<evidence type="ECO:0000256" key="12">
    <source>
        <dbReference type="ARBA" id="ARBA00022786"/>
    </source>
</evidence>
<evidence type="ECO:0000256" key="6">
    <source>
        <dbReference type="ARBA" id="ARBA00017157"/>
    </source>
</evidence>
<dbReference type="Pfam" id="PF22958">
    <property type="entry name" value="Ltn1_1st"/>
    <property type="match status" value="1"/>
</dbReference>
<keyword evidence="12 16" id="KW-0833">Ubl conjugation pathway</keyword>
<sequence>MGKKQTSMPASAVRVTDSPFSRSVASSPFGSSAGLFSSISPLSFAQPPPDYSAISEPSVVVSFKSLLKQSEVTKRKAVEEILVLVEDHLKAEKPLDDGVIQAWLQSYPRLSVDISGPVRRTAHVVMGTIAKSEGKRIVRQLGTIAGAWLAGLYDQDKGVAKAALDSVKLAFGEDKVDKFWQIYQEKILDYCRTVIFHKNAQTLSDERYVSPDDSSSKYSRVISTAIAAISHLIDNLDKDAIDRHVASYQEIFSSKHLWEFGSDSDPYIRRSIYHLGRVTISKRKKLFQENIPFIAPHALWKALQTAQGVAVLAFLDFLAAVLLECSEAWTTTKTGKKSATPASIFATFLGNGPQAAPADDYWYRVGDCINLLKTMEPNQLPTDLKTVQKLIDAVKAGTTRKLGNKVVNASSVAWRIFFNITYSELDILDPADADVIIKSYLLPTFLDFVFDAAAGENKLSQEDIVIRSNGLIAAIKSGKKVGELAFNPVWGAMEVGVSKLVLEGAQDTKKTKSSIQRWASITQHLIGVIPEQAASRKLIEETLLTLYIACLRNIGNTAETVSNQAGLTLLNELLSLKQSTIWKNKDIDQETNNFFVTKLPSLLPGELTTELLSAVIELGARTNQGPTFQRSWELCVETILGLADTEKLDSSILFLLNNSFDADGLPFPEPLGTYLATKLEGSIKNPETSKWDLFESAILSHGRLVSEGFSRQLLSQLVDSLADEQLVPFVIKTIDTIARKDAAYLKSFLSGDPSTSSELLTRLLSLSHETDDDVGQSALYISSVLEQGSAKGTASTSAKHADPFMIEHLIATLKKCVHSHTDAPSSDDNNWLTVDKLADTALGYINKQTEDQKAVTKAMIRFTKSEWEVALAPFWTRKPSTSFSISSPLAGATYLVKPHDAAHDALPAAYDQDGLSSAFRMADFTQTVFFESLEDPPSVEIAYYLALVLVLTKDNLDIAGANDIFKDYSAETTEHVALLTFKLEATLALVPRGDPKFISLLTDAADGASAFNYYNARILAWFLESSLESGALSVDQVKELQERIQIGQEDSFLSIALLTSLLPRIDKEQIASWRDRAIRDVTSFNFAKSGSPYRTGISKLVYLNALLPKLEDDTQEKLPISLNALRFLVEHILEWNLSTWIDEALLTDNDSCLAAETAKTLALILPYVKETRGSHWADVADLLESFPKTCDETITTEQVPALYWILKLFAAFKNLAAEGHADVSEEWGETEAKITKELFHVLEISKAKSTNDLPRDTTNRLLARQLAKINVREIVAPEQLYELISVPSEPIQDVAFQILHRYVPSIQEDLSIELALTANQEDSLTVEFEPALIDLLRQSPLDSHWETLSADKELYMSIKAYLLAWLLVFDHFENATILLKGKYIDLLRELELGDNLWAFTFEILGFTIGKPLDASKYPITDYDPTAQPDALLDIRQLTVHLYYLSLQHSRVLLNNYLNNVKNRQTTLSVESFTSKYISPILISNALSDVKAWRQSATSAPQTNTNVQGEEIEGGQLTVKISPSAAEVLASYTIDTQTLEASLTLSPTYPLSPPDVKGIKRIGMNEKQFLSIIRATKSTIALHGGSLVDGLSLFEKNLNAHFSGVGECTICYSILSLQDGSLPGKKCGVCKNSFHAGCLFKWFKSTNQSSCPLCRTSWQF</sequence>
<comment type="similarity">
    <text evidence="4 16">Belongs to the LTN1 family.</text>
</comment>
<gene>
    <name evidence="18" type="ORF">BJ508DRAFT_415564</name>
</gene>
<dbReference type="InterPro" id="IPR016024">
    <property type="entry name" value="ARM-type_fold"/>
</dbReference>
<evidence type="ECO:0000256" key="13">
    <source>
        <dbReference type="ARBA" id="ARBA00022833"/>
    </source>
</evidence>
<dbReference type="PANTHER" id="PTHR12389:SF0">
    <property type="entry name" value="E3 UBIQUITIN-PROTEIN LIGASE LISTERIN"/>
    <property type="match status" value="1"/>
</dbReference>
<proteinExistence type="inferred from homology"/>
<evidence type="ECO:0000256" key="1">
    <source>
        <dbReference type="ARBA" id="ARBA00000900"/>
    </source>
</evidence>
<keyword evidence="9 16" id="KW-0479">Metal-binding</keyword>
<dbReference type="Pfam" id="PF23009">
    <property type="entry name" value="UBC_like"/>
    <property type="match status" value="1"/>
</dbReference>
<dbReference type="PANTHER" id="PTHR12389">
    <property type="entry name" value="ZINC FINGER PROTEIN 294"/>
    <property type="match status" value="1"/>
</dbReference>
<accession>A0A3N4I5V1</accession>
<organism evidence="18 19">
    <name type="scientific">Ascobolus immersus RN42</name>
    <dbReference type="NCBI Taxonomy" id="1160509"/>
    <lineage>
        <taxon>Eukaryota</taxon>
        <taxon>Fungi</taxon>
        <taxon>Dikarya</taxon>
        <taxon>Ascomycota</taxon>
        <taxon>Pezizomycotina</taxon>
        <taxon>Pezizomycetes</taxon>
        <taxon>Pezizales</taxon>
        <taxon>Ascobolaceae</taxon>
        <taxon>Ascobolus</taxon>
    </lineage>
</organism>
<evidence type="ECO:0000256" key="14">
    <source>
        <dbReference type="ARBA" id="ARBA00055150"/>
    </source>
</evidence>
<dbReference type="FunFam" id="3.30.40.10:FF:000038">
    <property type="entry name" value="E3 ubiquitin-protein ligase listerin"/>
    <property type="match status" value="1"/>
</dbReference>
<comment type="subcellular location">
    <subcellularLocation>
        <location evidence="2">Cytoplasm</location>
        <location evidence="2">Cytosol</location>
    </subcellularLocation>
</comment>
<dbReference type="UniPathway" id="UPA00143"/>
<dbReference type="SMART" id="SM01197">
    <property type="entry name" value="FANCL_C"/>
    <property type="match status" value="1"/>
</dbReference>
<dbReference type="GO" id="GO:0061630">
    <property type="term" value="F:ubiquitin protein ligase activity"/>
    <property type="evidence" value="ECO:0007669"/>
    <property type="project" value="UniProtKB-UniRule"/>
</dbReference>
<dbReference type="OrthoDB" id="6108at2759"/>
<dbReference type="GO" id="GO:0043023">
    <property type="term" value="F:ribosomal large subunit binding"/>
    <property type="evidence" value="ECO:0007669"/>
    <property type="project" value="TreeGrafter"/>
</dbReference>
<dbReference type="Pfam" id="PF22999">
    <property type="entry name" value="LTN1_E3_ligase_6th"/>
    <property type="match status" value="1"/>
</dbReference>
<dbReference type="InterPro" id="IPR054476">
    <property type="entry name" value="Ltn1_N"/>
</dbReference>
<dbReference type="CDD" id="cd16491">
    <property type="entry name" value="RING-CH-C4HC3_LTN1"/>
    <property type="match status" value="1"/>
</dbReference>
<dbReference type="GO" id="GO:0072344">
    <property type="term" value="P:rescue of stalled ribosome"/>
    <property type="evidence" value="ECO:0007669"/>
    <property type="project" value="UniProtKB-UniRule"/>
</dbReference>
<evidence type="ECO:0000256" key="15">
    <source>
        <dbReference type="PROSITE-ProRule" id="PRU00175"/>
    </source>
</evidence>
<dbReference type="InterPro" id="IPR001841">
    <property type="entry name" value="Znf_RING"/>
</dbReference>
<dbReference type="InterPro" id="IPR013083">
    <property type="entry name" value="Znf_RING/FYVE/PHD"/>
</dbReference>
<keyword evidence="10" id="KW-0677">Repeat</keyword>
<dbReference type="Pfam" id="PF23280">
    <property type="entry name" value="TPR_26"/>
    <property type="match status" value="1"/>
</dbReference>
<dbReference type="InterPro" id="IPR039804">
    <property type="entry name" value="RING-CH-C4HC3_LTN1"/>
</dbReference>
<dbReference type="Pfam" id="PF13639">
    <property type="entry name" value="zf-RING_2"/>
    <property type="match status" value="1"/>
</dbReference>
<dbReference type="InterPro" id="IPR057030">
    <property type="entry name" value="TPR_Rkr-1"/>
</dbReference>
<dbReference type="EC" id="2.3.2.27" evidence="5 16"/>
<feature type="domain" description="RING-type" evidence="17">
    <location>
        <begin position="1607"/>
        <end position="1654"/>
    </location>
</feature>
<keyword evidence="13 16" id="KW-0862">Zinc</keyword>
<dbReference type="SUPFAM" id="SSF57850">
    <property type="entry name" value="RING/U-box"/>
    <property type="match status" value="1"/>
</dbReference>
<dbReference type="GO" id="GO:0016567">
    <property type="term" value="P:protein ubiquitination"/>
    <property type="evidence" value="ECO:0007669"/>
    <property type="project" value="UniProtKB-UniPathway"/>
</dbReference>
<comment type="catalytic activity">
    <reaction evidence="1 16">
        <text>S-ubiquitinyl-[E2 ubiquitin-conjugating enzyme]-L-cysteine + [acceptor protein]-L-lysine = [E2 ubiquitin-conjugating enzyme]-L-cysteine + N(6)-ubiquitinyl-[acceptor protein]-L-lysine.</text>
        <dbReference type="EC" id="2.3.2.27"/>
    </reaction>
</comment>
<evidence type="ECO:0000256" key="11">
    <source>
        <dbReference type="ARBA" id="ARBA00022771"/>
    </source>
</evidence>
<evidence type="ECO:0000256" key="16">
    <source>
        <dbReference type="RuleBase" id="RU367090"/>
    </source>
</evidence>